<evidence type="ECO:0000313" key="1">
    <source>
        <dbReference type="EMBL" id="CAB4166606.1"/>
    </source>
</evidence>
<reference evidence="1" key="1">
    <citation type="submission" date="2020-04" db="EMBL/GenBank/DDBJ databases">
        <authorList>
            <person name="Chiriac C."/>
            <person name="Salcher M."/>
            <person name="Ghai R."/>
            <person name="Kavagutti S V."/>
        </authorList>
    </citation>
    <scope>NUCLEOTIDE SEQUENCE</scope>
</reference>
<name>A0A6J5P9H1_9CAUD</name>
<dbReference type="SUPFAM" id="SSF55729">
    <property type="entry name" value="Acyl-CoA N-acyltransferases (Nat)"/>
    <property type="match status" value="1"/>
</dbReference>
<organism evidence="1">
    <name type="scientific">uncultured Caudovirales phage</name>
    <dbReference type="NCBI Taxonomy" id="2100421"/>
    <lineage>
        <taxon>Viruses</taxon>
        <taxon>Duplodnaviria</taxon>
        <taxon>Heunggongvirae</taxon>
        <taxon>Uroviricota</taxon>
        <taxon>Caudoviricetes</taxon>
        <taxon>Peduoviridae</taxon>
        <taxon>Maltschvirus</taxon>
        <taxon>Maltschvirus maltsch</taxon>
    </lineage>
</organism>
<gene>
    <name evidence="1" type="ORF">UFOVP847_40</name>
</gene>
<evidence type="ECO:0008006" key="2">
    <source>
        <dbReference type="Google" id="ProtNLM"/>
    </source>
</evidence>
<protein>
    <recommendedName>
        <fullName evidence="2">N-acetyltransferase domain-containing protein</fullName>
    </recommendedName>
</protein>
<proteinExistence type="predicted"/>
<sequence>MIDLPIFKTTSGQTITKFQPQHLNRLDLREPERSEVRDDPLILDRIAQTADPLASWTGMFHGKPVVCFGIRTVSPGVGEAWLLPGVDIDRHAISVCRGSRKIYQHFLDERVFRRIHVVVDPANDTAFRFAKWNGFDVEGIMRKFGANGSDHLLMARISEHGLP</sequence>
<dbReference type="InterPro" id="IPR016181">
    <property type="entry name" value="Acyl_CoA_acyltransferase"/>
</dbReference>
<accession>A0A6J5P9H1</accession>
<dbReference type="EMBL" id="LR796789">
    <property type="protein sequence ID" value="CAB4166606.1"/>
    <property type="molecule type" value="Genomic_DNA"/>
</dbReference>